<dbReference type="GO" id="GO:0006352">
    <property type="term" value="P:DNA-templated transcription initiation"/>
    <property type="evidence" value="ECO:0007669"/>
    <property type="project" value="InterPro"/>
</dbReference>
<feature type="domain" description="RNA polymerase sigma-70 region 2" evidence="7">
    <location>
        <begin position="22"/>
        <end position="58"/>
    </location>
</feature>
<dbReference type="Pfam" id="PF08281">
    <property type="entry name" value="Sigma70_r4_2"/>
    <property type="match status" value="1"/>
</dbReference>
<keyword evidence="3" id="KW-0731">Sigma factor</keyword>
<name>A0A3R9QCK9_9BACT</name>
<keyword evidence="5" id="KW-0804">Transcription</keyword>
<comment type="similarity">
    <text evidence="1">Belongs to the sigma-70 factor family. ECF subfamily.</text>
</comment>
<dbReference type="Gene3D" id="1.10.10.10">
    <property type="entry name" value="Winged helix-like DNA-binding domain superfamily/Winged helix DNA-binding domain"/>
    <property type="match status" value="1"/>
</dbReference>
<dbReference type="PANTHER" id="PTHR43133:SF8">
    <property type="entry name" value="RNA POLYMERASE SIGMA FACTOR HI_1459-RELATED"/>
    <property type="match status" value="1"/>
</dbReference>
<evidence type="ECO:0000256" key="4">
    <source>
        <dbReference type="ARBA" id="ARBA00023125"/>
    </source>
</evidence>
<dbReference type="SUPFAM" id="SSF88946">
    <property type="entry name" value="Sigma2 domain of RNA polymerase sigma factors"/>
    <property type="match status" value="1"/>
</dbReference>
<evidence type="ECO:0000256" key="6">
    <source>
        <dbReference type="SAM" id="MobiDB-lite"/>
    </source>
</evidence>
<protein>
    <submittedName>
        <fullName evidence="9">RNA polymerase sigma-70 factor (ECF subfamily)</fullName>
    </submittedName>
</protein>
<dbReference type="AlphaFoldDB" id="A0A3R9QCK9"/>
<keyword evidence="4" id="KW-0238">DNA-binding</keyword>
<accession>A0A3R9QCK9</accession>
<comment type="caution">
    <text evidence="9">The sequence shown here is derived from an EMBL/GenBank/DDBJ whole genome shotgun (WGS) entry which is preliminary data.</text>
</comment>
<sequence>MTDDEEVWKKISNADVAAFDAFYRESAPRLRAFLRHIVGNPQAAEDVAQDAFTQIYGFAPTAFSRSAGAFAGISMGLRGSAPRNGGETRQHPMGPAGPEPSDCKTEAASVMGDALARLPEEQRALLWLREVEGQSYAELAVILEIPIGTVRSRLFAAREALRKIWRSDWRSI</sequence>
<dbReference type="InterPro" id="IPR013324">
    <property type="entry name" value="RNA_pol_sigma_r3/r4-like"/>
</dbReference>
<gene>
    <name evidence="9" type="ORF">EDE15_4043</name>
</gene>
<feature type="domain" description="RNA polymerase sigma factor 70 region 4 type 2" evidence="8">
    <location>
        <begin position="113"/>
        <end position="161"/>
    </location>
</feature>
<dbReference type="GO" id="GO:0016987">
    <property type="term" value="F:sigma factor activity"/>
    <property type="evidence" value="ECO:0007669"/>
    <property type="project" value="UniProtKB-KW"/>
</dbReference>
<dbReference type="SUPFAM" id="SSF88659">
    <property type="entry name" value="Sigma3 and sigma4 domains of RNA polymerase sigma factors"/>
    <property type="match status" value="1"/>
</dbReference>
<evidence type="ECO:0000313" key="9">
    <source>
        <dbReference type="EMBL" id="RSL18466.1"/>
    </source>
</evidence>
<dbReference type="InterPro" id="IPR007627">
    <property type="entry name" value="RNA_pol_sigma70_r2"/>
</dbReference>
<evidence type="ECO:0000256" key="2">
    <source>
        <dbReference type="ARBA" id="ARBA00023015"/>
    </source>
</evidence>
<dbReference type="RefSeq" id="WP_125486832.1">
    <property type="nucleotide sequence ID" value="NZ_RSDW01000001.1"/>
</dbReference>
<dbReference type="OrthoDB" id="9782703at2"/>
<evidence type="ECO:0000256" key="5">
    <source>
        <dbReference type="ARBA" id="ARBA00023163"/>
    </source>
</evidence>
<dbReference type="Proteomes" id="UP000269669">
    <property type="component" value="Unassembled WGS sequence"/>
</dbReference>
<evidence type="ECO:0000256" key="1">
    <source>
        <dbReference type="ARBA" id="ARBA00010641"/>
    </source>
</evidence>
<organism evidence="9 10">
    <name type="scientific">Edaphobacter aggregans</name>
    <dbReference type="NCBI Taxonomy" id="570835"/>
    <lineage>
        <taxon>Bacteria</taxon>
        <taxon>Pseudomonadati</taxon>
        <taxon>Acidobacteriota</taxon>
        <taxon>Terriglobia</taxon>
        <taxon>Terriglobales</taxon>
        <taxon>Acidobacteriaceae</taxon>
        <taxon>Edaphobacter</taxon>
    </lineage>
</organism>
<dbReference type="GO" id="GO:0003677">
    <property type="term" value="F:DNA binding"/>
    <property type="evidence" value="ECO:0007669"/>
    <property type="project" value="UniProtKB-KW"/>
</dbReference>
<dbReference type="Pfam" id="PF04542">
    <property type="entry name" value="Sigma70_r2"/>
    <property type="match status" value="1"/>
</dbReference>
<dbReference type="InterPro" id="IPR039425">
    <property type="entry name" value="RNA_pol_sigma-70-like"/>
</dbReference>
<dbReference type="InterPro" id="IPR036388">
    <property type="entry name" value="WH-like_DNA-bd_sf"/>
</dbReference>
<reference evidence="9 10" key="1">
    <citation type="submission" date="2018-12" db="EMBL/GenBank/DDBJ databases">
        <title>Sequencing of bacterial isolates from soil warming experiment in Harvard Forest, Massachusetts, USA.</title>
        <authorList>
            <person name="Deangelis K."/>
        </authorList>
    </citation>
    <scope>NUCLEOTIDE SEQUENCE [LARGE SCALE GENOMIC DNA]</scope>
    <source>
        <strain evidence="9 10">EB153</strain>
    </source>
</reference>
<dbReference type="InterPro" id="IPR013249">
    <property type="entry name" value="RNA_pol_sigma70_r4_t2"/>
</dbReference>
<evidence type="ECO:0000259" key="8">
    <source>
        <dbReference type="Pfam" id="PF08281"/>
    </source>
</evidence>
<proteinExistence type="inferred from homology"/>
<keyword evidence="2" id="KW-0805">Transcription regulation</keyword>
<dbReference type="Gene3D" id="1.10.1740.10">
    <property type="match status" value="1"/>
</dbReference>
<dbReference type="CDD" id="cd06171">
    <property type="entry name" value="Sigma70_r4"/>
    <property type="match status" value="1"/>
</dbReference>
<dbReference type="EMBL" id="RSDW01000001">
    <property type="protein sequence ID" value="RSL18466.1"/>
    <property type="molecule type" value="Genomic_DNA"/>
</dbReference>
<evidence type="ECO:0000259" key="7">
    <source>
        <dbReference type="Pfam" id="PF04542"/>
    </source>
</evidence>
<evidence type="ECO:0000313" key="10">
    <source>
        <dbReference type="Proteomes" id="UP000269669"/>
    </source>
</evidence>
<feature type="region of interest" description="Disordered" evidence="6">
    <location>
        <begin position="80"/>
        <end position="103"/>
    </location>
</feature>
<keyword evidence="10" id="KW-1185">Reference proteome</keyword>
<dbReference type="PANTHER" id="PTHR43133">
    <property type="entry name" value="RNA POLYMERASE ECF-TYPE SIGMA FACTO"/>
    <property type="match status" value="1"/>
</dbReference>
<evidence type="ECO:0000256" key="3">
    <source>
        <dbReference type="ARBA" id="ARBA00023082"/>
    </source>
</evidence>
<dbReference type="InterPro" id="IPR013325">
    <property type="entry name" value="RNA_pol_sigma_r2"/>
</dbReference>